<dbReference type="PANTHER" id="PTHR37984">
    <property type="entry name" value="PROTEIN CBG26694"/>
    <property type="match status" value="1"/>
</dbReference>
<accession>A0A0L7QXQ3</accession>
<protein>
    <submittedName>
        <fullName evidence="2">Gag-Pol polyprotein</fullName>
    </submittedName>
</protein>
<proteinExistence type="predicted"/>
<feature type="domain" description="Integrase catalytic" evidence="1">
    <location>
        <begin position="1"/>
        <end position="102"/>
    </location>
</feature>
<dbReference type="GO" id="GO:0015074">
    <property type="term" value="P:DNA integration"/>
    <property type="evidence" value="ECO:0007669"/>
    <property type="project" value="InterPro"/>
</dbReference>
<dbReference type="Proteomes" id="UP000053825">
    <property type="component" value="Unassembled WGS sequence"/>
</dbReference>
<evidence type="ECO:0000259" key="1">
    <source>
        <dbReference type="PROSITE" id="PS50994"/>
    </source>
</evidence>
<dbReference type="AlphaFoldDB" id="A0A0L7QXQ3"/>
<dbReference type="PANTHER" id="PTHR37984:SF15">
    <property type="entry name" value="INTEGRASE CATALYTIC DOMAIN-CONTAINING PROTEIN"/>
    <property type="match status" value="1"/>
</dbReference>
<name>A0A0L7QXQ3_9HYME</name>
<dbReference type="InterPro" id="IPR001584">
    <property type="entry name" value="Integrase_cat-core"/>
</dbReference>
<evidence type="ECO:0000313" key="2">
    <source>
        <dbReference type="EMBL" id="KOC63387.1"/>
    </source>
</evidence>
<dbReference type="Gene3D" id="3.30.420.10">
    <property type="entry name" value="Ribonuclease H-like superfamily/Ribonuclease H"/>
    <property type="match status" value="1"/>
</dbReference>
<dbReference type="InterPro" id="IPR012337">
    <property type="entry name" value="RNaseH-like_sf"/>
</dbReference>
<reference evidence="2 3" key="1">
    <citation type="submission" date="2015-07" db="EMBL/GenBank/DDBJ databases">
        <title>The genome of Habropoda laboriosa.</title>
        <authorList>
            <person name="Pan H."/>
            <person name="Kapheim K."/>
        </authorList>
    </citation>
    <scope>NUCLEOTIDE SEQUENCE [LARGE SCALE GENOMIC DNA]</scope>
    <source>
        <strain evidence="2">0110345459</strain>
    </source>
</reference>
<dbReference type="GO" id="GO:0003676">
    <property type="term" value="F:nucleic acid binding"/>
    <property type="evidence" value="ECO:0007669"/>
    <property type="project" value="InterPro"/>
</dbReference>
<sequence>MLVVADYFTKWPEVIVMPNQLVVTIAKAFLENVVCRHGVPSEIHSDQGRNFESTVFRGLMKLLGIRKTRTILLHPQSDGLVERLNRTLLQYLAMFVSEHQRD</sequence>
<dbReference type="EMBL" id="KQ414700">
    <property type="protein sequence ID" value="KOC63387.1"/>
    <property type="molecule type" value="Genomic_DNA"/>
</dbReference>
<dbReference type="PROSITE" id="PS50994">
    <property type="entry name" value="INTEGRASE"/>
    <property type="match status" value="1"/>
</dbReference>
<dbReference type="InterPro" id="IPR036397">
    <property type="entry name" value="RNaseH_sf"/>
</dbReference>
<organism evidence="2 3">
    <name type="scientific">Habropoda laboriosa</name>
    <dbReference type="NCBI Taxonomy" id="597456"/>
    <lineage>
        <taxon>Eukaryota</taxon>
        <taxon>Metazoa</taxon>
        <taxon>Ecdysozoa</taxon>
        <taxon>Arthropoda</taxon>
        <taxon>Hexapoda</taxon>
        <taxon>Insecta</taxon>
        <taxon>Pterygota</taxon>
        <taxon>Neoptera</taxon>
        <taxon>Endopterygota</taxon>
        <taxon>Hymenoptera</taxon>
        <taxon>Apocrita</taxon>
        <taxon>Aculeata</taxon>
        <taxon>Apoidea</taxon>
        <taxon>Anthophila</taxon>
        <taxon>Apidae</taxon>
        <taxon>Habropoda</taxon>
    </lineage>
</organism>
<keyword evidence="3" id="KW-1185">Reference proteome</keyword>
<dbReference type="InterPro" id="IPR050951">
    <property type="entry name" value="Retrovirus_Pol_polyprotein"/>
</dbReference>
<gene>
    <name evidence="2" type="ORF">WH47_04105</name>
</gene>
<dbReference type="SUPFAM" id="SSF53098">
    <property type="entry name" value="Ribonuclease H-like"/>
    <property type="match status" value="1"/>
</dbReference>
<dbReference type="STRING" id="597456.A0A0L7QXQ3"/>
<evidence type="ECO:0000313" key="3">
    <source>
        <dbReference type="Proteomes" id="UP000053825"/>
    </source>
</evidence>